<sequence length="222" mass="24230">MYHDFPGAVFSGRTDSLLRLAAPPVLAASLACVRPPLETECPRVQPGDLVLTEFREDQPGSYRQWIELYNASDEPIALTGLRLAFTRNDGKEDGSFIVRDDDLVVEPGDYVVLGSDDPERAPYLDYSYLVDWYSPSNPDNPRDLPKGGLVEVLACGELIDRVVLRNLTQQDPSQPPLGTTFWPGEPSAADNDEGANWCVDDFTTSTGIGVFGTPGEANPPCP</sequence>
<dbReference type="AlphaFoldDB" id="A0A1I1WIX0"/>
<dbReference type="PROSITE" id="PS51841">
    <property type="entry name" value="LTD"/>
    <property type="match status" value="1"/>
</dbReference>
<protein>
    <submittedName>
        <fullName evidence="3">Lamin Tail Domain</fullName>
    </submittedName>
</protein>
<dbReference type="InterPro" id="IPR001322">
    <property type="entry name" value="Lamin_tail_dom"/>
</dbReference>
<evidence type="ECO:0000259" key="2">
    <source>
        <dbReference type="PROSITE" id="PS51841"/>
    </source>
</evidence>
<evidence type="ECO:0000256" key="1">
    <source>
        <dbReference type="SAM" id="MobiDB-lite"/>
    </source>
</evidence>
<feature type="domain" description="LTD" evidence="2">
    <location>
        <begin position="37"/>
        <end position="171"/>
    </location>
</feature>
<name>A0A1I1WIX0_9BACT</name>
<evidence type="ECO:0000313" key="4">
    <source>
        <dbReference type="Proteomes" id="UP000199400"/>
    </source>
</evidence>
<reference evidence="4" key="1">
    <citation type="submission" date="2016-10" db="EMBL/GenBank/DDBJ databases">
        <authorList>
            <person name="Varghese N."/>
            <person name="Submissions S."/>
        </authorList>
    </citation>
    <scope>NUCLEOTIDE SEQUENCE [LARGE SCALE GENOMIC DNA]</scope>
    <source>
        <strain evidence="4">ATCC 25963</strain>
    </source>
</reference>
<dbReference type="Proteomes" id="UP000199400">
    <property type="component" value="Unassembled WGS sequence"/>
</dbReference>
<dbReference type="Pfam" id="PF00932">
    <property type="entry name" value="LTD"/>
    <property type="match status" value="1"/>
</dbReference>
<keyword evidence="4" id="KW-1185">Reference proteome</keyword>
<dbReference type="EMBL" id="FOMX01000006">
    <property type="protein sequence ID" value="SFD94931.1"/>
    <property type="molecule type" value="Genomic_DNA"/>
</dbReference>
<dbReference type="STRING" id="54.SAMN02745121_02391"/>
<dbReference type="SUPFAM" id="SSF74853">
    <property type="entry name" value="Lamin A/C globular tail domain"/>
    <property type="match status" value="1"/>
</dbReference>
<accession>A0A1I1WIX0</accession>
<gene>
    <name evidence="3" type="ORF">SAMN02745121_02391</name>
</gene>
<organism evidence="3 4">
    <name type="scientific">Nannocystis exedens</name>
    <dbReference type="NCBI Taxonomy" id="54"/>
    <lineage>
        <taxon>Bacteria</taxon>
        <taxon>Pseudomonadati</taxon>
        <taxon>Myxococcota</taxon>
        <taxon>Polyangia</taxon>
        <taxon>Nannocystales</taxon>
        <taxon>Nannocystaceae</taxon>
        <taxon>Nannocystis</taxon>
    </lineage>
</organism>
<proteinExistence type="predicted"/>
<dbReference type="InterPro" id="IPR036415">
    <property type="entry name" value="Lamin_tail_dom_sf"/>
</dbReference>
<feature type="region of interest" description="Disordered" evidence="1">
    <location>
        <begin position="169"/>
        <end position="190"/>
    </location>
</feature>
<evidence type="ECO:0000313" key="3">
    <source>
        <dbReference type="EMBL" id="SFD94931.1"/>
    </source>
</evidence>